<dbReference type="InterPro" id="IPR018633">
    <property type="entry name" value="DUF2357"/>
</dbReference>
<dbReference type="AlphaFoldDB" id="A0A417YBS8"/>
<dbReference type="EMBL" id="QWEH01000017">
    <property type="protein sequence ID" value="RHW29966.1"/>
    <property type="molecule type" value="Genomic_DNA"/>
</dbReference>
<protein>
    <submittedName>
        <fullName evidence="2">DUF2357 domain-containing protein</fullName>
    </submittedName>
</protein>
<gene>
    <name evidence="2" type="ORF">D1B32_19105</name>
</gene>
<dbReference type="Proteomes" id="UP000285456">
    <property type="component" value="Unassembled WGS sequence"/>
</dbReference>
<evidence type="ECO:0000313" key="2">
    <source>
        <dbReference type="EMBL" id="RHW29966.1"/>
    </source>
</evidence>
<sequence length="609" mass="72536">MVTPFKVLFRQPEYQSPDIEIPITNFVTDELQLYRMTDEDIPEIIENKRLSLEFTSEDNSARFYMDGLDTIPMRLLDVGEDDVAFLAPSNMLVLLFNNPPRGSTTNPDSYYPFIPGYYRIKVVVEGIPYYSWLKVKPKQITEEQWVSMREDIEESLHGLAQDLVRKNASLSVNSTIPIPIHILRKIYILKKNFSKWITALKSIETNPSMRIRKEYSLVPEGKEGAIDATSIRYRARHPESQNYIFNPTHTRNYNLLENQWVKKILRFIIREMNELLNYLEKHQEKVKREIGRERNFHDDMHVQIRSKIKVLNELKDYERFVGRIRGESQNILGTEWFEEVEDKHPAAVPHVMHLDFRYRDLYQMYRVLKNEEFNISLDTSYDFYWKRTDLLYEIWGFLQLIEGLQHKTVGFEVVKGWIFDINPNSKSFQIPFLEPGSIVEFKKNTVKLCLVYDESLPFKKEETILNRPIFTNGSHNRPDVRMDIYESDEYIGTIMVDFKYRPLRFIWDSSRLQGSRQTDTMRQLISYRNNMNSSFLYRQKFPGQWHRYRPVHEVWAVYPQHEDNTEPKNPMENYRIRLMELTPLVEKKAFYTGIADAINKVIESYHGVF</sequence>
<dbReference type="InterPro" id="IPR007505">
    <property type="entry name" value="PDDEXK_7"/>
</dbReference>
<dbReference type="Pfam" id="PF04411">
    <property type="entry name" value="PDDEXK_7"/>
    <property type="match status" value="1"/>
</dbReference>
<feature type="domain" description="DUF2357" evidence="1">
    <location>
        <begin position="133"/>
        <end position="289"/>
    </location>
</feature>
<dbReference type="Pfam" id="PF09823">
    <property type="entry name" value="DUF2357"/>
    <property type="match status" value="1"/>
</dbReference>
<dbReference type="OrthoDB" id="1632997at2"/>
<dbReference type="RefSeq" id="WP_118890177.1">
    <property type="nucleotide sequence ID" value="NZ_PHUT01000014.1"/>
</dbReference>
<accession>A0A417YBS8</accession>
<organism evidence="2 3">
    <name type="scientific">Oceanobacillus profundus</name>
    <dbReference type="NCBI Taxonomy" id="372463"/>
    <lineage>
        <taxon>Bacteria</taxon>
        <taxon>Bacillati</taxon>
        <taxon>Bacillota</taxon>
        <taxon>Bacilli</taxon>
        <taxon>Bacillales</taxon>
        <taxon>Bacillaceae</taxon>
        <taxon>Oceanobacillus</taxon>
    </lineage>
</organism>
<evidence type="ECO:0000259" key="1">
    <source>
        <dbReference type="Pfam" id="PF09823"/>
    </source>
</evidence>
<keyword evidence="3" id="KW-1185">Reference proteome</keyword>
<comment type="caution">
    <text evidence="2">The sequence shown here is derived from an EMBL/GenBank/DDBJ whole genome shotgun (WGS) entry which is preliminary data.</text>
</comment>
<reference evidence="2 3" key="1">
    <citation type="journal article" date="2007" name="Int. J. Syst. Evol. Microbiol.">
        <title>Oceanobacillus profundus sp. nov., isolated from a deep-sea sediment core.</title>
        <authorList>
            <person name="Kim Y.G."/>
            <person name="Choi D.H."/>
            <person name="Hyun S."/>
            <person name="Cho B.C."/>
        </authorList>
    </citation>
    <scope>NUCLEOTIDE SEQUENCE [LARGE SCALE GENOMIC DNA]</scope>
    <source>
        <strain evidence="2 3">DSM 18246</strain>
    </source>
</reference>
<evidence type="ECO:0000313" key="3">
    <source>
        <dbReference type="Proteomes" id="UP000285456"/>
    </source>
</evidence>
<proteinExistence type="predicted"/>
<name>A0A417YBS8_9BACI</name>